<dbReference type="InterPro" id="IPR023395">
    <property type="entry name" value="MCP_dom_sf"/>
</dbReference>
<dbReference type="EMBL" id="CAIX01000934">
    <property type="protein sequence ID" value="CCI50656.1"/>
    <property type="molecule type" value="Genomic_DNA"/>
</dbReference>
<evidence type="ECO:0000256" key="3">
    <source>
        <dbReference type="ARBA" id="ARBA00022692"/>
    </source>
</evidence>
<dbReference type="InParanoid" id="A0A024GV22"/>
<dbReference type="SMART" id="SM00315">
    <property type="entry name" value="RGS"/>
    <property type="match status" value="1"/>
</dbReference>
<dbReference type="InterPro" id="IPR044926">
    <property type="entry name" value="RGS_subdomain_2"/>
</dbReference>
<feature type="transmembrane region" description="Helical" evidence="14">
    <location>
        <begin position="628"/>
        <end position="650"/>
    </location>
</feature>
<keyword evidence="5 14" id="KW-1133">Transmembrane helix</keyword>
<keyword evidence="8" id="KW-0350">Heme biosynthesis</keyword>
<dbReference type="Pfam" id="PF00153">
    <property type="entry name" value="Mito_carr"/>
    <property type="match status" value="4"/>
</dbReference>
<dbReference type="STRING" id="65357.A0A024GV22"/>
<evidence type="ECO:0000313" key="18">
    <source>
        <dbReference type="Proteomes" id="UP000053237"/>
    </source>
</evidence>
<keyword evidence="18" id="KW-1185">Reference proteome</keyword>
<dbReference type="GO" id="GO:0005743">
    <property type="term" value="C:mitochondrial inner membrane"/>
    <property type="evidence" value="ECO:0007669"/>
    <property type="project" value="TreeGrafter"/>
</dbReference>
<evidence type="ECO:0000256" key="1">
    <source>
        <dbReference type="ARBA" id="ARBA00001970"/>
    </source>
</evidence>
<evidence type="ECO:0000256" key="9">
    <source>
        <dbReference type="ARBA" id="ARBA00023136"/>
    </source>
</evidence>
<evidence type="ECO:0000256" key="11">
    <source>
        <dbReference type="ARBA" id="ARBA00048044"/>
    </source>
</evidence>
<keyword evidence="4" id="KW-0479">Metal-binding</keyword>
<dbReference type="OrthoDB" id="1726137at2759"/>
<evidence type="ECO:0000256" key="4">
    <source>
        <dbReference type="ARBA" id="ARBA00022723"/>
    </source>
</evidence>
<keyword evidence="9 12" id="KW-0472">Membrane</keyword>
<evidence type="ECO:0000256" key="5">
    <source>
        <dbReference type="ARBA" id="ARBA00022989"/>
    </source>
</evidence>
<evidence type="ECO:0000256" key="12">
    <source>
        <dbReference type="PROSITE-ProRule" id="PRU00282"/>
    </source>
</evidence>
<organism evidence="17 18">
    <name type="scientific">Albugo candida</name>
    <dbReference type="NCBI Taxonomy" id="65357"/>
    <lineage>
        <taxon>Eukaryota</taxon>
        <taxon>Sar</taxon>
        <taxon>Stramenopiles</taxon>
        <taxon>Oomycota</taxon>
        <taxon>Peronosporomycetes</taxon>
        <taxon>Albuginales</taxon>
        <taxon>Albuginaceae</taxon>
        <taxon>Albugo</taxon>
    </lineage>
</organism>
<evidence type="ECO:0000256" key="13">
    <source>
        <dbReference type="SAM" id="MobiDB-lite"/>
    </source>
</evidence>
<dbReference type="Pfam" id="PF02628">
    <property type="entry name" value="COX15-CtaA"/>
    <property type="match status" value="1"/>
</dbReference>
<dbReference type="CDD" id="cd00821">
    <property type="entry name" value="PH"/>
    <property type="match status" value="1"/>
</dbReference>
<dbReference type="InterPro" id="IPR001849">
    <property type="entry name" value="PH_domain"/>
</dbReference>
<dbReference type="SUPFAM" id="SSF50729">
    <property type="entry name" value="PH domain-like"/>
    <property type="match status" value="1"/>
</dbReference>
<dbReference type="Gene3D" id="1.10.167.10">
    <property type="entry name" value="Regulator of G-protein Signalling 4, domain 2"/>
    <property type="match status" value="1"/>
</dbReference>
<feature type="repeat" description="Solcar" evidence="12">
    <location>
        <begin position="253"/>
        <end position="338"/>
    </location>
</feature>
<proteinExistence type="predicted"/>
<dbReference type="PROSITE" id="PS50920">
    <property type="entry name" value="SOLCAR"/>
    <property type="match status" value="3"/>
</dbReference>
<feature type="compositionally biased region" description="Acidic residues" evidence="13">
    <location>
        <begin position="884"/>
        <end position="895"/>
    </location>
</feature>
<feature type="compositionally biased region" description="Basic and acidic residues" evidence="13">
    <location>
        <begin position="991"/>
        <end position="1017"/>
    </location>
</feature>
<dbReference type="PROSITE" id="PS50003">
    <property type="entry name" value="PH_DOMAIN"/>
    <property type="match status" value="1"/>
</dbReference>
<dbReference type="Gene3D" id="2.30.29.30">
    <property type="entry name" value="Pleckstrin-homology domain (PH domain)/Phosphotyrosine-binding domain (PTB)"/>
    <property type="match status" value="1"/>
</dbReference>
<comment type="catalytic activity">
    <reaction evidence="11">
        <text>Fe(II)-heme o + 2 A + H2O = Fe(II)-heme a + 2 AH2</text>
        <dbReference type="Rhea" id="RHEA:63388"/>
        <dbReference type="ChEBI" id="CHEBI:13193"/>
        <dbReference type="ChEBI" id="CHEBI:15377"/>
        <dbReference type="ChEBI" id="CHEBI:17499"/>
        <dbReference type="ChEBI" id="CHEBI:60530"/>
        <dbReference type="ChEBI" id="CHEBI:61715"/>
        <dbReference type="EC" id="1.17.99.9"/>
    </reaction>
    <physiologicalReaction direction="left-to-right" evidence="11">
        <dbReference type="Rhea" id="RHEA:63389"/>
    </physiologicalReaction>
</comment>
<dbReference type="SUPFAM" id="SSF103506">
    <property type="entry name" value="Mitochondrial carrier"/>
    <property type="match status" value="1"/>
</dbReference>
<feature type="domain" description="PH" evidence="15">
    <location>
        <begin position="1186"/>
        <end position="1282"/>
    </location>
</feature>
<feature type="transmembrane region" description="Helical" evidence="14">
    <location>
        <begin position="574"/>
        <end position="596"/>
    </location>
</feature>
<keyword evidence="3 12" id="KW-0812">Transmembrane</keyword>
<dbReference type="GO" id="GO:0016653">
    <property type="term" value="F:oxidoreductase activity, acting on NAD(P)H, heme protein as acceptor"/>
    <property type="evidence" value="ECO:0007669"/>
    <property type="project" value="TreeGrafter"/>
</dbReference>
<feature type="region of interest" description="Disordered" evidence="13">
    <location>
        <begin position="953"/>
        <end position="1039"/>
    </location>
</feature>
<evidence type="ECO:0000256" key="10">
    <source>
        <dbReference type="ARBA" id="ARBA00044501"/>
    </source>
</evidence>
<dbReference type="GO" id="GO:0046872">
    <property type="term" value="F:metal ion binding"/>
    <property type="evidence" value="ECO:0007669"/>
    <property type="project" value="UniProtKB-KW"/>
</dbReference>
<sequence length="1467" mass="165417">MEFDQTLKKALAASAGAMISSVFVTPLDVAKVRLQSQIGLTSSKSYDLNRPKGSITDVLEQCRCACKKKSARRTGLKSLFSKSHVAACCRRSSCTICVATPFRFNGTLQALRYIAHTEGIRGLFSGLSPTIINSIPSTVMYYISYDFLHSEGIQRFPTLETAMPFLAGASSRVVAASITSPIEMIRTRMQSSSGKQNMIKTFKNVIRNEGASSIFKGLQATLARDVPFSAIYWSCYETSQTRMNESFRNYDVGRVERAFVCGAIAGMVAALCTTPFDVVKTLQQVESAPKNASSRMILKQVIKNHGWAGAFSGLTARLARVTPSCAIMISTYELSKDKLECIFNKSLQISVMFSVGRLSYVSRLGTEHAKYALRSGNHLPSITRCSGKPLNFAKVGHFVRRTTSDVSTIDNVPSNRWMAYWLLGCASLVGSTIVVGGGTRLTRSGLSMVDWKPQGSLPPLSHEEWEDEFQKYKEFPEFQQRGSMTLSEFKYIYAWEYGHRMLGRVIGAVYGLPLAYFYVRNRIPIELKNRFAILLGLGATQGLIGWWMVRSGLEDHGRNQLEHRQEVRVSPYRLATHLTLAFTTFSMLTWTGLTLLQPPSHFAHVREMLTPDVFKQTIRIRKYFHRAATLFGFTILSGAFVAGTDAGMAYNTFPKMNDEWIPEEIFDLRPLYKNVFENIALVQLDHRILASSSLGAYSFVYALARRPQIWRQLPSQARGALNLSMGVVMSQVLLGITTLLNCVPIPLGIAHQTVPEFDANDSLEMTLNASVTTNKTMDDFSSRSIGQATFSLRDSGKTSLAATVPFEGPPQYSNSVIAVRSCDSANEMADATEDELEDKLSVQNSSAQIEDIMREDDSDEAEFDSDSSSQARAQSQGRSTAIEEKDDIVDDNDDETSLMRQNRANSALKQFTKSNDHSKDQIIESDKHNDGHEADADIITASNSSRSFADKRISSDSFEPHSAPKEKETQMRKAEHETQNIMKTSDENESIESKEIIPLHQTESKRGSNENEEKEAADVPPNESHAPKDSNSNSLPQRIRLDEQAGYVRIYYQNKNFMSSTVFRVSDSTTILNVRRSMAKKLSLVRAEFGFYIVVMVYPSSSSSTRSVSARTLHDDELIFPLITKETRNMTSNDEDSHARLKHRSRPPFKFVFKDSRGTPLNLQEDIENRSEPNSRILSAPTVLGNGIHCGYLQKASMKDPNVWRKRWFVLKDDQLLYCKANTDQRDITSISLLNAYLAKARPELRVPFAFELRTPRRVYQLCTTSKSDMLSWIHALHVQIGISTENHRLYQAEILISDDTVNKLDEHYVSMENEPPLLLRILSREDTRRQFFDFVQSSNAQVLLDTWTECETFRRQGIARESGRPKRPPRDAWNHLKNIIQAIQNLPVIRSKDAQELQEAFHSEQINRRLSLALHADSKVTEYPPFELLAPVQHQIFQALEKGPFREYLGQRGYRQLLERIMGRFF</sequence>
<feature type="repeat" description="Solcar" evidence="12">
    <location>
        <begin position="159"/>
        <end position="242"/>
    </location>
</feature>
<dbReference type="Pfam" id="PF00615">
    <property type="entry name" value="RGS"/>
    <property type="match status" value="1"/>
</dbReference>
<feature type="domain" description="RGS" evidence="16">
    <location>
        <begin position="1318"/>
        <end position="1459"/>
    </location>
</feature>
<feature type="compositionally biased region" description="Basic and acidic residues" evidence="13">
    <location>
        <begin position="953"/>
        <end position="978"/>
    </location>
</feature>
<evidence type="ECO:0000259" key="16">
    <source>
        <dbReference type="PROSITE" id="PS50132"/>
    </source>
</evidence>
<evidence type="ECO:0000256" key="7">
    <source>
        <dbReference type="ARBA" id="ARBA00023004"/>
    </source>
</evidence>
<dbReference type="PANTHER" id="PTHR23289">
    <property type="entry name" value="CYTOCHROME C OXIDASE ASSEMBLY PROTEIN COX15"/>
    <property type="match status" value="1"/>
</dbReference>
<comment type="subcellular location">
    <subcellularLocation>
        <location evidence="2">Membrane</location>
        <topology evidence="2">Multi-pass membrane protein</topology>
    </subcellularLocation>
</comment>
<accession>A0A024GV22</accession>
<dbReference type="Pfam" id="PF00169">
    <property type="entry name" value="PH"/>
    <property type="match status" value="1"/>
</dbReference>
<dbReference type="GO" id="GO:0006784">
    <property type="term" value="P:heme A biosynthetic process"/>
    <property type="evidence" value="ECO:0007669"/>
    <property type="project" value="InterPro"/>
</dbReference>
<evidence type="ECO:0000256" key="2">
    <source>
        <dbReference type="ARBA" id="ARBA00004141"/>
    </source>
</evidence>
<dbReference type="InterPro" id="IPR016137">
    <property type="entry name" value="RGS"/>
</dbReference>
<keyword evidence="6" id="KW-0560">Oxidoreductase</keyword>
<feature type="repeat" description="Solcar" evidence="12">
    <location>
        <begin position="4"/>
        <end position="151"/>
    </location>
</feature>
<dbReference type="PANTHER" id="PTHR23289:SF2">
    <property type="entry name" value="CYTOCHROME C OXIDASE ASSEMBLY PROTEIN COX15 HOMOLOG"/>
    <property type="match status" value="1"/>
</dbReference>
<evidence type="ECO:0000256" key="6">
    <source>
        <dbReference type="ARBA" id="ARBA00023002"/>
    </source>
</evidence>
<evidence type="ECO:0008006" key="19">
    <source>
        <dbReference type="Google" id="ProtNLM"/>
    </source>
</evidence>
<evidence type="ECO:0000259" key="15">
    <source>
        <dbReference type="PROSITE" id="PS50003"/>
    </source>
</evidence>
<feature type="transmembrane region" description="Helical" evidence="14">
    <location>
        <begin position="531"/>
        <end position="549"/>
    </location>
</feature>
<dbReference type="InterPro" id="IPR003780">
    <property type="entry name" value="COX15/CtaA_fam"/>
</dbReference>
<dbReference type="InterPro" id="IPR018108">
    <property type="entry name" value="MCP_transmembrane"/>
</dbReference>
<dbReference type="Gene3D" id="1.50.40.10">
    <property type="entry name" value="Mitochondrial carrier domain"/>
    <property type="match status" value="1"/>
</dbReference>
<dbReference type="InterPro" id="IPR036305">
    <property type="entry name" value="RGS_sf"/>
</dbReference>
<dbReference type="Proteomes" id="UP000053237">
    <property type="component" value="Unassembled WGS sequence"/>
</dbReference>
<evidence type="ECO:0000256" key="8">
    <source>
        <dbReference type="ARBA" id="ARBA00023133"/>
    </source>
</evidence>
<reference evidence="17 18" key="1">
    <citation type="submission" date="2012-05" db="EMBL/GenBank/DDBJ databases">
        <title>Recombination and specialization in a pathogen metapopulation.</title>
        <authorList>
            <person name="Gardiner A."/>
            <person name="Kemen E."/>
            <person name="Schultz-Larsen T."/>
            <person name="MacLean D."/>
            <person name="Van Oosterhout C."/>
            <person name="Jones J.D.G."/>
        </authorList>
    </citation>
    <scope>NUCLEOTIDE SEQUENCE [LARGE SCALE GENOMIC DNA]</scope>
    <source>
        <strain evidence="17 18">Ac Nc2</strain>
    </source>
</reference>
<protein>
    <recommendedName>
        <fullName evidence="19">PH domain-containing protein</fullName>
    </recommendedName>
</protein>
<comment type="caution">
    <text evidence="17">The sequence shown here is derived from an EMBL/GenBank/DDBJ whole genome shotgun (WGS) entry which is preliminary data.</text>
</comment>
<dbReference type="GO" id="GO:0120547">
    <property type="term" value="F:heme A synthase activity"/>
    <property type="evidence" value="ECO:0007669"/>
    <property type="project" value="UniProtKB-EC"/>
</dbReference>
<dbReference type="InterPro" id="IPR023754">
    <property type="entry name" value="HemeA_Synthase_type2"/>
</dbReference>
<feature type="transmembrane region" description="Helical" evidence="14">
    <location>
        <begin position="501"/>
        <end position="519"/>
    </location>
</feature>
<feature type="transmembrane region" description="Helical" evidence="14">
    <location>
        <begin position="417"/>
        <end position="438"/>
    </location>
</feature>
<feature type="region of interest" description="Disordered" evidence="13">
    <location>
        <begin position="854"/>
        <end position="895"/>
    </location>
</feature>
<evidence type="ECO:0000313" key="17">
    <source>
        <dbReference type="EMBL" id="CCI50656.1"/>
    </source>
</evidence>
<dbReference type="SUPFAM" id="SSF48097">
    <property type="entry name" value="Regulator of G-protein signaling, RGS"/>
    <property type="match status" value="1"/>
</dbReference>
<evidence type="ECO:0000256" key="14">
    <source>
        <dbReference type="SAM" id="Phobius"/>
    </source>
</evidence>
<keyword evidence="7" id="KW-0408">Iron</keyword>
<dbReference type="SMART" id="SM00233">
    <property type="entry name" value="PH"/>
    <property type="match status" value="1"/>
</dbReference>
<name>A0A024GV22_9STRA</name>
<dbReference type="PROSITE" id="PS50132">
    <property type="entry name" value="RGS"/>
    <property type="match status" value="1"/>
</dbReference>
<comment type="cofactor">
    <cofactor evidence="1">
        <name>heme b</name>
        <dbReference type="ChEBI" id="CHEBI:60344"/>
    </cofactor>
</comment>
<dbReference type="InterPro" id="IPR011993">
    <property type="entry name" value="PH-like_dom_sf"/>
</dbReference>
<feature type="compositionally biased region" description="Acidic residues" evidence="13">
    <location>
        <begin position="854"/>
        <end position="865"/>
    </location>
</feature>
<gene>
    <name evidence="17" type="ORF">BN9_127330</name>
</gene>
<comment type="pathway">
    <text evidence="10">Porphyrin-containing compound metabolism; heme A biosynthesis; heme A from heme O: step 1/1.</text>
</comment>
<feature type="compositionally biased region" description="Low complexity" evidence="13">
    <location>
        <begin position="866"/>
        <end position="879"/>
    </location>
</feature>